<keyword evidence="3" id="KW-1185">Reference proteome</keyword>
<dbReference type="EMBL" id="JBHRSM010000026">
    <property type="protein sequence ID" value="MFC3087835.1"/>
    <property type="molecule type" value="Genomic_DNA"/>
</dbReference>
<protein>
    <submittedName>
        <fullName evidence="2">DUF6476 family protein</fullName>
    </submittedName>
</protein>
<dbReference type="Pfam" id="PF20082">
    <property type="entry name" value="DUF6476"/>
    <property type="match status" value="1"/>
</dbReference>
<keyword evidence="1" id="KW-0812">Transmembrane</keyword>
<sequence>MSDPATPEAPDPALPPSLRLLKWLVIVLTLTMIGGVITVVALLVTRMPQALGTPAPSLPEGFALPDGARAQAVTFGEGWIAVVTADDRLLVFGRDGRLRQEVALEP</sequence>
<accession>A0ABV7DZQ8</accession>
<evidence type="ECO:0000313" key="3">
    <source>
        <dbReference type="Proteomes" id="UP001595445"/>
    </source>
</evidence>
<comment type="caution">
    <text evidence="2">The sequence shown here is derived from an EMBL/GenBank/DDBJ whole genome shotgun (WGS) entry which is preliminary data.</text>
</comment>
<evidence type="ECO:0000256" key="1">
    <source>
        <dbReference type="SAM" id="Phobius"/>
    </source>
</evidence>
<organism evidence="2 3">
    <name type="scientific">Tabrizicola soli</name>
    <dbReference type="NCBI Taxonomy" id="2185115"/>
    <lineage>
        <taxon>Bacteria</taxon>
        <taxon>Pseudomonadati</taxon>
        <taxon>Pseudomonadota</taxon>
        <taxon>Alphaproteobacteria</taxon>
        <taxon>Rhodobacterales</taxon>
        <taxon>Paracoccaceae</taxon>
        <taxon>Tabrizicola</taxon>
    </lineage>
</organism>
<gene>
    <name evidence="2" type="ORF">ACFOD6_17435</name>
</gene>
<dbReference type="RefSeq" id="WP_197642083.1">
    <property type="nucleotide sequence ID" value="NZ_JAEACP010000003.1"/>
</dbReference>
<proteinExistence type="predicted"/>
<name>A0ABV7DZQ8_9RHOB</name>
<dbReference type="Proteomes" id="UP001595445">
    <property type="component" value="Unassembled WGS sequence"/>
</dbReference>
<feature type="transmembrane region" description="Helical" evidence="1">
    <location>
        <begin position="20"/>
        <end position="44"/>
    </location>
</feature>
<dbReference type="InterPro" id="IPR045519">
    <property type="entry name" value="DUF6476"/>
</dbReference>
<keyword evidence="1" id="KW-0472">Membrane</keyword>
<evidence type="ECO:0000313" key="2">
    <source>
        <dbReference type="EMBL" id="MFC3087835.1"/>
    </source>
</evidence>
<keyword evidence="1" id="KW-1133">Transmembrane helix</keyword>
<reference evidence="3" key="1">
    <citation type="journal article" date="2019" name="Int. J. Syst. Evol. Microbiol.">
        <title>The Global Catalogue of Microorganisms (GCM) 10K type strain sequencing project: providing services to taxonomists for standard genome sequencing and annotation.</title>
        <authorList>
            <consortium name="The Broad Institute Genomics Platform"/>
            <consortium name="The Broad Institute Genome Sequencing Center for Infectious Disease"/>
            <person name="Wu L."/>
            <person name="Ma J."/>
        </authorList>
    </citation>
    <scope>NUCLEOTIDE SEQUENCE [LARGE SCALE GENOMIC DNA]</scope>
    <source>
        <strain evidence="3">KCTC 62102</strain>
    </source>
</reference>